<keyword evidence="3" id="KW-0812">Transmembrane</keyword>
<keyword evidence="4" id="KW-0547">Nucleotide-binding</keyword>
<evidence type="ECO:0000256" key="1">
    <source>
        <dbReference type="ARBA" id="ARBA00004141"/>
    </source>
</evidence>
<evidence type="ECO:0000313" key="10">
    <source>
        <dbReference type="Proteomes" id="UP000541444"/>
    </source>
</evidence>
<dbReference type="Pfam" id="PF00005">
    <property type="entry name" value="ABC_tran"/>
    <property type="match status" value="1"/>
</dbReference>
<dbReference type="InterPro" id="IPR003593">
    <property type="entry name" value="AAA+_ATPase"/>
</dbReference>
<dbReference type="SMART" id="SM00382">
    <property type="entry name" value="AAA"/>
    <property type="match status" value="1"/>
</dbReference>
<dbReference type="AlphaFoldDB" id="A0A7J7M3S4"/>
<dbReference type="EMBL" id="JACGCM010001793">
    <property type="protein sequence ID" value="KAF6149515.1"/>
    <property type="molecule type" value="Genomic_DNA"/>
</dbReference>
<evidence type="ECO:0000256" key="6">
    <source>
        <dbReference type="ARBA" id="ARBA00022989"/>
    </source>
</evidence>
<protein>
    <recommendedName>
        <fullName evidence="8">ABC transporter domain-containing protein</fullName>
    </recommendedName>
</protein>
<reference evidence="9 10" key="1">
    <citation type="journal article" date="2020" name="IScience">
        <title>Genome Sequencing of the Endangered Kingdonia uniflora (Circaeasteraceae, Ranunculales) Reveals Potential Mechanisms of Evolutionary Specialization.</title>
        <authorList>
            <person name="Sun Y."/>
            <person name="Deng T."/>
            <person name="Zhang A."/>
            <person name="Moore M.J."/>
            <person name="Landis J.B."/>
            <person name="Lin N."/>
            <person name="Zhang H."/>
            <person name="Zhang X."/>
            <person name="Huang J."/>
            <person name="Zhang X."/>
            <person name="Sun H."/>
            <person name="Wang H."/>
        </authorList>
    </citation>
    <scope>NUCLEOTIDE SEQUENCE [LARGE SCALE GENOMIC DNA]</scope>
    <source>
        <strain evidence="9">TB1705</strain>
        <tissue evidence="9">Leaf</tissue>
    </source>
</reference>
<dbReference type="FunFam" id="3.40.50.300:FF:000836">
    <property type="entry name" value="ABC transporter B family member 25"/>
    <property type="match status" value="1"/>
</dbReference>
<comment type="caution">
    <text evidence="9">The sequence shown here is derived from an EMBL/GenBank/DDBJ whole genome shotgun (WGS) entry which is preliminary data.</text>
</comment>
<accession>A0A7J7M3S4</accession>
<evidence type="ECO:0000256" key="5">
    <source>
        <dbReference type="ARBA" id="ARBA00022840"/>
    </source>
</evidence>
<evidence type="ECO:0000256" key="2">
    <source>
        <dbReference type="ARBA" id="ARBA00022448"/>
    </source>
</evidence>
<evidence type="ECO:0000313" key="9">
    <source>
        <dbReference type="EMBL" id="KAF6149515.1"/>
    </source>
</evidence>
<dbReference type="SUPFAM" id="SSF52540">
    <property type="entry name" value="P-loop containing nucleoside triphosphate hydrolases"/>
    <property type="match status" value="1"/>
</dbReference>
<dbReference type="InterPro" id="IPR039421">
    <property type="entry name" value="Type_1_exporter"/>
</dbReference>
<dbReference type="PROSITE" id="PS50893">
    <property type="entry name" value="ABC_TRANSPORTER_2"/>
    <property type="match status" value="1"/>
</dbReference>
<keyword evidence="7" id="KW-0472">Membrane</keyword>
<dbReference type="GO" id="GO:0005524">
    <property type="term" value="F:ATP binding"/>
    <property type="evidence" value="ECO:0007669"/>
    <property type="project" value="UniProtKB-KW"/>
</dbReference>
<dbReference type="Gene3D" id="3.40.50.300">
    <property type="entry name" value="P-loop containing nucleotide triphosphate hydrolases"/>
    <property type="match status" value="1"/>
</dbReference>
<evidence type="ECO:0000259" key="8">
    <source>
        <dbReference type="PROSITE" id="PS50893"/>
    </source>
</evidence>
<keyword evidence="5" id="KW-0067">ATP-binding</keyword>
<dbReference type="Proteomes" id="UP000541444">
    <property type="component" value="Unassembled WGS sequence"/>
</dbReference>
<dbReference type="GO" id="GO:0005743">
    <property type="term" value="C:mitochondrial inner membrane"/>
    <property type="evidence" value="ECO:0007669"/>
    <property type="project" value="TreeGrafter"/>
</dbReference>
<dbReference type="InterPro" id="IPR003439">
    <property type="entry name" value="ABC_transporter-like_ATP-bd"/>
</dbReference>
<comment type="subcellular location">
    <subcellularLocation>
        <location evidence="1">Membrane</location>
        <topology evidence="1">Multi-pass membrane protein</topology>
    </subcellularLocation>
</comment>
<dbReference type="PANTHER" id="PTHR43394">
    <property type="entry name" value="ATP-DEPENDENT PERMEASE MDL1, MITOCHONDRIAL"/>
    <property type="match status" value="1"/>
</dbReference>
<dbReference type="GO" id="GO:0090374">
    <property type="term" value="P:oligopeptide export from mitochondrion"/>
    <property type="evidence" value="ECO:0007669"/>
    <property type="project" value="TreeGrafter"/>
</dbReference>
<dbReference type="InterPro" id="IPR027417">
    <property type="entry name" value="P-loop_NTPase"/>
</dbReference>
<organism evidence="9 10">
    <name type="scientific">Kingdonia uniflora</name>
    <dbReference type="NCBI Taxonomy" id="39325"/>
    <lineage>
        <taxon>Eukaryota</taxon>
        <taxon>Viridiplantae</taxon>
        <taxon>Streptophyta</taxon>
        <taxon>Embryophyta</taxon>
        <taxon>Tracheophyta</taxon>
        <taxon>Spermatophyta</taxon>
        <taxon>Magnoliopsida</taxon>
        <taxon>Ranunculales</taxon>
        <taxon>Circaeasteraceae</taxon>
        <taxon>Kingdonia</taxon>
    </lineage>
</organism>
<dbReference type="InterPro" id="IPR036640">
    <property type="entry name" value="ABC1_TM_sf"/>
</dbReference>
<evidence type="ECO:0000256" key="3">
    <source>
        <dbReference type="ARBA" id="ARBA00022692"/>
    </source>
</evidence>
<evidence type="ECO:0000256" key="7">
    <source>
        <dbReference type="ARBA" id="ARBA00023136"/>
    </source>
</evidence>
<dbReference type="PANTHER" id="PTHR43394:SF1">
    <property type="entry name" value="ATP-BINDING CASSETTE SUB-FAMILY B MEMBER 10, MITOCHONDRIAL"/>
    <property type="match status" value="1"/>
</dbReference>
<evidence type="ECO:0000256" key="4">
    <source>
        <dbReference type="ARBA" id="ARBA00022741"/>
    </source>
</evidence>
<proteinExistence type="predicted"/>
<dbReference type="Gene3D" id="1.20.1560.10">
    <property type="entry name" value="ABC transporter type 1, transmembrane domain"/>
    <property type="match status" value="1"/>
</dbReference>
<keyword evidence="6" id="KW-1133">Transmembrane helix</keyword>
<keyword evidence="2" id="KW-0813">Transport</keyword>
<dbReference type="OrthoDB" id="6500128at2759"/>
<sequence length="529" mass="59217">MKATGASMRVFQLLDRVSSMPKSPLGNQDGDVEIDNVWFAYPSRPSHMILKGIKLKLKPSSKVGIVGPSGGGKTTIANLIERFDDPLKGKILVNGIHLVDISHEHLHRKISIVSQESALFNCFVEANIVYGLEGKATSADVENAAKMANAHEFISKFPEKYQIFVGERGLRLSGGHKQRIAIARALLMNPRIMLLDEATNALDAESEYLVQDAMDSLIKGRTVLVIAHMHLTVKSADTVAVISEGQIVKSDSHEELLNQDRHLYYTCEEAKKRTLHLVPQQAWCIPTGYSDVRSLTKAPKYASAIIKILEQDNYFKRVGTRERIAEISQCKKGYEVAAAYSPGVIFESIYSSLSWERPCNRIITSVMLEDVVFPTEIVAKRTKYCINGDQSYKGTLDLSTCSIISRICNVVMFYETNSRQEILGALVTHVGSGVCYEVSSTLEPMILLATKYSQKIIRLSTHINGSFLHRFVPFQLLDSINLELYYSSIFFYPSIPDYLEGFNDQNLPKVFTFLSFIFSAICMTMYNVC</sequence>
<name>A0A7J7M3S4_9MAGN</name>
<keyword evidence="10" id="KW-1185">Reference proteome</keyword>
<feature type="domain" description="ABC transporter" evidence="8">
    <location>
        <begin position="32"/>
        <end position="269"/>
    </location>
</feature>
<dbReference type="GO" id="GO:0016887">
    <property type="term" value="F:ATP hydrolysis activity"/>
    <property type="evidence" value="ECO:0007669"/>
    <property type="project" value="InterPro"/>
</dbReference>
<dbReference type="GO" id="GO:0015421">
    <property type="term" value="F:ABC-type oligopeptide transporter activity"/>
    <property type="evidence" value="ECO:0007669"/>
    <property type="project" value="TreeGrafter"/>
</dbReference>
<gene>
    <name evidence="9" type="ORF">GIB67_003663</name>
</gene>